<dbReference type="PRINTS" id="PR00081">
    <property type="entry name" value="GDHRDH"/>
</dbReference>
<dbReference type="NCBIfam" id="NF006565">
    <property type="entry name" value="PRK09072.1"/>
    <property type="match status" value="1"/>
</dbReference>
<evidence type="ECO:0000256" key="2">
    <source>
        <dbReference type="ARBA" id="ARBA00023002"/>
    </source>
</evidence>
<dbReference type="SUPFAM" id="SSF51735">
    <property type="entry name" value="NAD(P)-binding Rossmann-fold domains"/>
    <property type="match status" value="1"/>
</dbReference>
<proteinExistence type="inferred from homology"/>
<dbReference type="Proteomes" id="UP001164748">
    <property type="component" value="Plasmid unnamed"/>
</dbReference>
<dbReference type="GO" id="GO:0016020">
    <property type="term" value="C:membrane"/>
    <property type="evidence" value="ECO:0007669"/>
    <property type="project" value="TreeGrafter"/>
</dbReference>
<evidence type="ECO:0000313" key="5">
    <source>
        <dbReference type="Proteomes" id="UP001164748"/>
    </source>
</evidence>
<dbReference type="Gene3D" id="3.40.50.720">
    <property type="entry name" value="NAD(P)-binding Rossmann-like Domain"/>
    <property type="match status" value="1"/>
</dbReference>
<sequence length="278" mass="30508">MKNTIILLTGATGGIGRALADALAKKGAILVLVGRHLNALHDLKNQLVNDDHHQIIEADIGTAEGRDKVNQHARWLGQQGTPIEMLINNAGVNGFNYLSMRADDSIEHEIAINLTAPILLCKHALTWLAPTGLIANIGSTFAGIGFPGYANYGATKSGLYRFTEALNRELHGTQQCAIYIAPRATKTALNDARATAMNKQLRNHVDSPEWVANHIIRAIEKRCFATWLGWPEKLFVRLNQLFPLLVGHGIAKQKDIIDFHANTPQGLPVVEESHHDYS</sequence>
<dbReference type="InterPro" id="IPR002347">
    <property type="entry name" value="SDR_fam"/>
</dbReference>
<evidence type="ECO:0000256" key="1">
    <source>
        <dbReference type="ARBA" id="ARBA00006484"/>
    </source>
</evidence>
<organism evidence="4 5">
    <name type="scientific">Salinivibrio kushneri</name>
    <dbReference type="NCBI Taxonomy" id="1908198"/>
    <lineage>
        <taxon>Bacteria</taxon>
        <taxon>Pseudomonadati</taxon>
        <taxon>Pseudomonadota</taxon>
        <taxon>Gammaproteobacteria</taxon>
        <taxon>Vibrionales</taxon>
        <taxon>Vibrionaceae</taxon>
        <taxon>Salinivibrio</taxon>
    </lineage>
</organism>
<evidence type="ECO:0000313" key="4">
    <source>
        <dbReference type="EMBL" id="WBA10364.1"/>
    </source>
</evidence>
<accession>A0AA47LSW2</accession>
<dbReference type="EMBL" id="CP114589">
    <property type="protein sequence ID" value="WBA10364.1"/>
    <property type="molecule type" value="Genomic_DNA"/>
</dbReference>
<geneLocation type="plasmid" evidence="4 5">
    <name>unnamed</name>
</geneLocation>
<reference evidence="4" key="1">
    <citation type="submission" date="2022-09" db="EMBL/GenBank/DDBJ databases">
        <authorList>
            <person name="Li Z.-J."/>
        </authorList>
    </citation>
    <scope>NUCLEOTIDE SEQUENCE</scope>
    <source>
        <strain evidence="4">TGB11</strain>
        <plasmid evidence="4">unnamed</plasmid>
    </source>
</reference>
<keyword evidence="4" id="KW-0614">Plasmid</keyword>
<dbReference type="CDD" id="cd05233">
    <property type="entry name" value="SDR_c"/>
    <property type="match status" value="1"/>
</dbReference>
<dbReference type="Pfam" id="PF00106">
    <property type="entry name" value="adh_short"/>
    <property type="match status" value="1"/>
</dbReference>
<dbReference type="AlphaFoldDB" id="A0AA47LSW2"/>
<dbReference type="GO" id="GO:0016491">
    <property type="term" value="F:oxidoreductase activity"/>
    <property type="evidence" value="ECO:0007669"/>
    <property type="project" value="UniProtKB-KW"/>
</dbReference>
<dbReference type="RefSeq" id="WP_269580381.1">
    <property type="nucleotide sequence ID" value="NZ_CP114589.1"/>
</dbReference>
<dbReference type="PANTHER" id="PTHR44196:SF1">
    <property type="entry name" value="DEHYDROGENASE_REDUCTASE SDR FAMILY MEMBER 7B"/>
    <property type="match status" value="1"/>
</dbReference>
<comment type="similarity">
    <text evidence="1 3">Belongs to the short-chain dehydrogenases/reductases (SDR) family.</text>
</comment>
<dbReference type="InterPro" id="IPR036291">
    <property type="entry name" value="NAD(P)-bd_dom_sf"/>
</dbReference>
<dbReference type="PANTHER" id="PTHR44196">
    <property type="entry name" value="DEHYDROGENASE/REDUCTASE SDR FAMILY MEMBER 7B"/>
    <property type="match status" value="1"/>
</dbReference>
<name>A0AA47LSW2_9GAMM</name>
<evidence type="ECO:0000256" key="3">
    <source>
        <dbReference type="RuleBase" id="RU000363"/>
    </source>
</evidence>
<keyword evidence="2" id="KW-0560">Oxidoreductase</keyword>
<protein>
    <submittedName>
        <fullName evidence="4">SDR family oxidoreductase</fullName>
    </submittedName>
</protein>
<dbReference type="PRINTS" id="PR00080">
    <property type="entry name" value="SDRFAMILY"/>
</dbReference>
<gene>
    <name evidence="4" type="ORF">N8M53_13485</name>
</gene>